<organism evidence="2 3">
    <name type="scientific">Cichlidogyrus casuarinus</name>
    <dbReference type="NCBI Taxonomy" id="1844966"/>
    <lineage>
        <taxon>Eukaryota</taxon>
        <taxon>Metazoa</taxon>
        <taxon>Spiralia</taxon>
        <taxon>Lophotrochozoa</taxon>
        <taxon>Platyhelminthes</taxon>
        <taxon>Monogenea</taxon>
        <taxon>Monopisthocotylea</taxon>
        <taxon>Dactylogyridea</taxon>
        <taxon>Ancyrocephalidae</taxon>
        <taxon>Cichlidogyrus</taxon>
    </lineage>
</organism>
<reference evidence="2 3" key="1">
    <citation type="submission" date="2024-11" db="EMBL/GenBank/DDBJ databases">
        <title>Adaptive evolution of stress response genes in parasites aligns with host niche diversity.</title>
        <authorList>
            <person name="Hahn C."/>
            <person name="Resl P."/>
        </authorList>
    </citation>
    <scope>NUCLEOTIDE SEQUENCE [LARGE SCALE GENOMIC DNA]</scope>
    <source>
        <strain evidence="2">EGGRZ-B1_66</strain>
        <tissue evidence="2">Body</tissue>
    </source>
</reference>
<proteinExistence type="predicted"/>
<sequence length="207" mass="23657">NANQVPLDGRILLRLNQMQDQYEAALNRLALALPRLRLRMIFLINNLDLVITVLTEQGHGESKEVERCRDAITKYTQTFIDQALLPFFGSMLTFIKATQETSKKEGEAATAVGDETRITHIIRGFNIDWRNAIEKIHSEILGEFSNFTIANRIFQALLTQLIHYYHEFQSALNTAPYNAMSIRIQLVGVHEIVNEIKKFVSNSLVLK</sequence>
<accession>A0ABD2PT24</accession>
<feature type="domain" description="Vps52 C-terminal" evidence="1">
    <location>
        <begin position="8"/>
        <end position="79"/>
    </location>
</feature>
<dbReference type="PANTHER" id="PTHR14190:SF7">
    <property type="entry name" value="VACUOLAR PROTEIN SORTING-ASSOCIATED PROTEIN 52 HOMOLOG"/>
    <property type="match status" value="1"/>
</dbReference>
<comment type="caution">
    <text evidence="2">The sequence shown here is derived from an EMBL/GenBank/DDBJ whole genome shotgun (WGS) entry which is preliminary data.</text>
</comment>
<dbReference type="Proteomes" id="UP001626550">
    <property type="component" value="Unassembled WGS sequence"/>
</dbReference>
<dbReference type="InterPro" id="IPR048361">
    <property type="entry name" value="Vps52_C"/>
</dbReference>
<dbReference type="Pfam" id="PF20655">
    <property type="entry name" value="Vps52_C"/>
    <property type="match status" value="1"/>
</dbReference>
<dbReference type="EMBL" id="JBJKFK010003284">
    <property type="protein sequence ID" value="KAL3310057.1"/>
    <property type="molecule type" value="Genomic_DNA"/>
</dbReference>
<feature type="non-terminal residue" evidence="2">
    <location>
        <position position="1"/>
    </location>
</feature>
<evidence type="ECO:0000313" key="3">
    <source>
        <dbReference type="Proteomes" id="UP001626550"/>
    </source>
</evidence>
<dbReference type="PANTHER" id="PTHR14190">
    <property type="entry name" value="SUPPRESSOR OF ACTIN MUTATIONS 2/VACUOLAR PROTEIN SORTING 52"/>
    <property type="match status" value="1"/>
</dbReference>
<evidence type="ECO:0000313" key="2">
    <source>
        <dbReference type="EMBL" id="KAL3310057.1"/>
    </source>
</evidence>
<dbReference type="AlphaFoldDB" id="A0ABD2PT24"/>
<evidence type="ECO:0000259" key="1">
    <source>
        <dbReference type="Pfam" id="PF20655"/>
    </source>
</evidence>
<protein>
    <submittedName>
        <fullName evidence="2">Vacuolar protein sorting-associated protein 52</fullName>
    </submittedName>
</protein>
<keyword evidence="3" id="KW-1185">Reference proteome</keyword>
<name>A0ABD2PT24_9PLAT</name>
<gene>
    <name evidence="2" type="primary">VPS52_2</name>
    <name evidence="2" type="ORF">Ciccas_011383</name>
</gene>
<dbReference type="InterPro" id="IPR007258">
    <property type="entry name" value="Vps52"/>
</dbReference>